<dbReference type="Proteomes" id="UP000245250">
    <property type="component" value="Chromosome"/>
</dbReference>
<evidence type="ECO:0000313" key="2">
    <source>
        <dbReference type="EMBL" id="AWK07393.1"/>
    </source>
</evidence>
<evidence type="ECO:0000259" key="1">
    <source>
        <dbReference type="Pfam" id="PF02498"/>
    </source>
</evidence>
<sequence length="279" mass="31908">MKSDEIKKLFEKFESATLELEGIECWSARDLQLLLGYSKWENFEKVIQKAKDACKNAGENIDNHFPDVRKMVELGSNSERSINDIALTRYACYLIAQNGDSRKQEIAFAQNYFAVQTRKAEMVEQRLLEFERIKAREKLSQTEKQLSGILYERGVDSHGFAVIRSKGDQALFRLNTNMLKKKMGIPDNRPVADFLPTISIKAKDLAAEMTGLNVQSKDLEGQSKIDTEHIDNNIAVREMLTKRGIIPENLLPAEDVKKLQRKLDGDEKKLLRADTKKKK</sequence>
<reference evidence="2 3" key="1">
    <citation type="submission" date="2018-05" db="EMBL/GenBank/DDBJ databases">
        <title>Genome sequencing of Flavobacterium sp. HYN0056.</title>
        <authorList>
            <person name="Yi H."/>
            <person name="Baek C."/>
        </authorList>
    </citation>
    <scope>NUCLEOTIDE SEQUENCE [LARGE SCALE GENOMIC DNA]</scope>
    <source>
        <strain evidence="2 3">HYN0056</strain>
    </source>
</reference>
<keyword evidence="3" id="KW-1185">Reference proteome</keyword>
<evidence type="ECO:0000313" key="3">
    <source>
        <dbReference type="Proteomes" id="UP000245250"/>
    </source>
</evidence>
<dbReference type="EMBL" id="CP029255">
    <property type="protein sequence ID" value="AWK07393.1"/>
    <property type="molecule type" value="Genomic_DNA"/>
</dbReference>
<gene>
    <name evidence="2" type="ORF">HYN56_09185</name>
</gene>
<dbReference type="Pfam" id="PF02498">
    <property type="entry name" value="Bro-N"/>
    <property type="match status" value="1"/>
</dbReference>
<dbReference type="NCBIfam" id="NF008573">
    <property type="entry name" value="PRK11525.1"/>
    <property type="match status" value="1"/>
</dbReference>
<dbReference type="RefSeq" id="WP_109194762.1">
    <property type="nucleotide sequence ID" value="NZ_CP029255.1"/>
</dbReference>
<feature type="domain" description="Bro-N" evidence="1">
    <location>
        <begin position="22"/>
        <end position="109"/>
    </location>
</feature>
<organism evidence="2 3">
    <name type="scientific">Flavobacterium crocinum</name>
    <dbReference type="NCBI Taxonomy" id="2183896"/>
    <lineage>
        <taxon>Bacteria</taxon>
        <taxon>Pseudomonadati</taxon>
        <taxon>Bacteroidota</taxon>
        <taxon>Flavobacteriia</taxon>
        <taxon>Flavobacteriales</taxon>
        <taxon>Flavobacteriaceae</taxon>
        <taxon>Flavobacterium</taxon>
    </lineage>
</organism>
<name>A0A2S1YTQ7_9FLAO</name>
<dbReference type="OrthoDB" id="9803893at2"/>
<dbReference type="AlphaFoldDB" id="A0A2S1YTQ7"/>
<dbReference type="KEGG" id="fcr:HYN56_09185"/>
<proteinExistence type="predicted"/>
<accession>A0A2S1YTQ7</accession>
<dbReference type="InterPro" id="IPR003497">
    <property type="entry name" value="BRO_N_domain"/>
</dbReference>
<protein>
    <submittedName>
        <fullName evidence="2">DNA damage-inducible protein D</fullName>
    </submittedName>
</protein>